<dbReference type="Proteomes" id="UP000254889">
    <property type="component" value="Chromosome"/>
</dbReference>
<dbReference type="RefSeq" id="WP_115687899.1">
    <property type="nucleotide sequence ID" value="NZ_CP031417.1"/>
</dbReference>
<keyword evidence="3" id="KW-0274">FAD</keyword>
<dbReference type="NCBIfam" id="NF006002">
    <property type="entry name" value="PRK08132.1"/>
    <property type="match status" value="1"/>
</dbReference>
<dbReference type="KEGG" id="ptaw:DW352_01615"/>
<dbReference type="Pfam" id="PF01494">
    <property type="entry name" value="FAD_binding_3"/>
    <property type="match status" value="1"/>
</dbReference>
<dbReference type="PANTHER" id="PTHR43004:SF19">
    <property type="entry name" value="BINDING MONOOXYGENASE, PUTATIVE (JCVI)-RELATED"/>
    <property type="match status" value="1"/>
</dbReference>
<evidence type="ECO:0000259" key="4">
    <source>
        <dbReference type="Pfam" id="PF01494"/>
    </source>
</evidence>
<sequence length="531" mass="58183">MRNALYNFAYRRSPDQDARAPVRHPVVVVGAGPVGLAAAIDLGQRGVPVVLLDDADRIGEGSRGICWSKRTLEICDRLGVGEKLVAQGVTWKLGKVFSGDDLVFAFDLLPEEGHKMPAFINLQQFYLEKALCDRVGDIDAIDLRWKNKLIGVEPHNDHVRLKIDTPDGPYTLEAGWLIAADGARSTTRDMLGLSFSGVTFEDKFLIADIKMAADFPTERRFWFDPSFHAGQSALMHRQPDNVWRIDLQLGPDADIVEEQKPERVTERLKGMLGDIAFTIEWISIYRFNCRRLDRFVHGRVVFVGDAAHQVSPFGARGANSGIQDAENLAWKLAAVLKGEAGPSLIESYERERIQAADENIAHSTRSTDFIAPHSPAERQLRNAVLGLAPKADFARRMINSGRLSVATVYDTSLSTPDESGFGGSARLGAPLPDAPVRRKDGTSGHLLDNIAGEFTLLYVKNGAAPEVPDGVMSICLGEDLIDSEGVLCQRLDASPGAAYLVRPDHHLAARWRHADGAKIAAARRRAMGRAG</sequence>
<dbReference type="InterPro" id="IPR002938">
    <property type="entry name" value="FAD-bd"/>
</dbReference>
<keyword evidence="2" id="KW-0285">Flavoprotein</keyword>
<dbReference type="GO" id="GO:0071949">
    <property type="term" value="F:FAD binding"/>
    <property type="evidence" value="ECO:0007669"/>
    <property type="project" value="InterPro"/>
</dbReference>
<dbReference type="Gene3D" id="3.30.70.2450">
    <property type="match status" value="1"/>
</dbReference>
<comment type="cofactor">
    <cofactor evidence="1">
        <name>FAD</name>
        <dbReference type="ChEBI" id="CHEBI:57692"/>
    </cofactor>
</comment>
<dbReference type="EMBL" id="CP031417">
    <property type="protein sequence ID" value="AXK79324.1"/>
    <property type="molecule type" value="Genomic_DNA"/>
</dbReference>
<reference evidence="5 6" key="1">
    <citation type="submission" date="2018-07" db="EMBL/GenBank/DDBJ databases">
        <authorList>
            <person name="Quirk P.G."/>
            <person name="Krulwich T.A."/>
        </authorList>
    </citation>
    <scope>NUCLEOTIDE SEQUENCE [LARGE SCALE GENOMIC DNA]</scope>
    <source>
        <strain evidence="5 6">CC-BB4</strain>
    </source>
</reference>
<protein>
    <submittedName>
        <fullName evidence="5">FAD-dependent oxidoreductase</fullName>
    </submittedName>
</protein>
<dbReference type="PRINTS" id="PR00420">
    <property type="entry name" value="RNGMNOXGNASE"/>
</dbReference>
<dbReference type="PANTHER" id="PTHR43004">
    <property type="entry name" value="TRK SYSTEM POTASSIUM UPTAKE PROTEIN"/>
    <property type="match status" value="1"/>
</dbReference>
<dbReference type="InterPro" id="IPR036188">
    <property type="entry name" value="FAD/NAD-bd_sf"/>
</dbReference>
<keyword evidence="6" id="KW-1185">Reference proteome</keyword>
<proteinExistence type="predicted"/>
<organism evidence="5 6">
    <name type="scientific">Pseudolabrys taiwanensis</name>
    <dbReference type="NCBI Taxonomy" id="331696"/>
    <lineage>
        <taxon>Bacteria</taxon>
        <taxon>Pseudomonadati</taxon>
        <taxon>Pseudomonadota</taxon>
        <taxon>Alphaproteobacteria</taxon>
        <taxon>Hyphomicrobiales</taxon>
        <taxon>Xanthobacteraceae</taxon>
        <taxon>Pseudolabrys</taxon>
    </lineage>
</organism>
<dbReference type="SUPFAM" id="SSF51905">
    <property type="entry name" value="FAD/NAD(P)-binding domain"/>
    <property type="match status" value="1"/>
</dbReference>
<accession>A0A345ZQX7</accession>
<gene>
    <name evidence="5" type="ORF">DW352_01615</name>
</gene>
<feature type="domain" description="FAD-binding" evidence="4">
    <location>
        <begin position="25"/>
        <end position="360"/>
    </location>
</feature>
<evidence type="ECO:0000256" key="1">
    <source>
        <dbReference type="ARBA" id="ARBA00001974"/>
    </source>
</evidence>
<evidence type="ECO:0000256" key="2">
    <source>
        <dbReference type="ARBA" id="ARBA00022630"/>
    </source>
</evidence>
<name>A0A345ZQX7_9HYPH</name>
<dbReference type="GO" id="GO:0016709">
    <property type="term" value="F:oxidoreductase activity, acting on paired donors, with incorporation or reduction of molecular oxygen, NAD(P)H as one donor, and incorporation of one atom of oxygen"/>
    <property type="evidence" value="ECO:0007669"/>
    <property type="project" value="UniProtKB-ARBA"/>
</dbReference>
<dbReference type="Gene3D" id="3.50.50.60">
    <property type="entry name" value="FAD/NAD(P)-binding domain"/>
    <property type="match status" value="1"/>
</dbReference>
<evidence type="ECO:0000313" key="5">
    <source>
        <dbReference type="EMBL" id="AXK79324.1"/>
    </source>
</evidence>
<dbReference type="OrthoDB" id="9791689at2"/>
<dbReference type="InterPro" id="IPR050641">
    <property type="entry name" value="RIFMO-like"/>
</dbReference>
<evidence type="ECO:0000256" key="3">
    <source>
        <dbReference type="ARBA" id="ARBA00022827"/>
    </source>
</evidence>
<dbReference type="AlphaFoldDB" id="A0A345ZQX7"/>
<evidence type="ECO:0000313" key="6">
    <source>
        <dbReference type="Proteomes" id="UP000254889"/>
    </source>
</evidence>
<dbReference type="Gene3D" id="3.40.30.120">
    <property type="match status" value="1"/>
</dbReference>